<evidence type="ECO:0008006" key="3">
    <source>
        <dbReference type="Google" id="ProtNLM"/>
    </source>
</evidence>
<dbReference type="RefSeq" id="XP_047842063.1">
    <property type="nucleotide sequence ID" value="XM_047986083.1"/>
</dbReference>
<evidence type="ECO:0000313" key="2">
    <source>
        <dbReference type="Proteomes" id="UP000829364"/>
    </source>
</evidence>
<organism evidence="1 2">
    <name type="scientific">Purpureocillium takamizusanense</name>
    <dbReference type="NCBI Taxonomy" id="2060973"/>
    <lineage>
        <taxon>Eukaryota</taxon>
        <taxon>Fungi</taxon>
        <taxon>Dikarya</taxon>
        <taxon>Ascomycota</taxon>
        <taxon>Pezizomycotina</taxon>
        <taxon>Sordariomycetes</taxon>
        <taxon>Hypocreomycetidae</taxon>
        <taxon>Hypocreales</taxon>
        <taxon>Ophiocordycipitaceae</taxon>
        <taxon>Purpureocillium</taxon>
    </lineage>
</organism>
<name>A0A9Q8QG15_9HYPO</name>
<dbReference type="InterPro" id="IPR040442">
    <property type="entry name" value="Pyrv_kinase-like_dom_sf"/>
</dbReference>
<dbReference type="OrthoDB" id="429143at2759"/>
<dbReference type="GO" id="GO:0003824">
    <property type="term" value="F:catalytic activity"/>
    <property type="evidence" value="ECO:0007669"/>
    <property type="project" value="InterPro"/>
</dbReference>
<protein>
    <recommendedName>
        <fullName evidence="3">Carboxyphosphonoenolpyruvate phosphonomutase-like protein</fullName>
    </recommendedName>
</protein>
<proteinExistence type="predicted"/>
<dbReference type="InterPro" id="IPR039556">
    <property type="entry name" value="ICL/PEPM"/>
</dbReference>
<dbReference type="Proteomes" id="UP000829364">
    <property type="component" value="Chromosome 4"/>
</dbReference>
<dbReference type="Pfam" id="PF13714">
    <property type="entry name" value="PEP_mutase"/>
    <property type="match status" value="1"/>
</dbReference>
<dbReference type="KEGG" id="ptkz:JDV02_004840"/>
<dbReference type="EMBL" id="CP086357">
    <property type="protein sequence ID" value="UNI18582.1"/>
    <property type="molecule type" value="Genomic_DNA"/>
</dbReference>
<accession>A0A9Q8QG15</accession>
<dbReference type="GeneID" id="72066791"/>
<keyword evidence="2" id="KW-1185">Reference proteome</keyword>
<dbReference type="InterPro" id="IPR015813">
    <property type="entry name" value="Pyrv/PenolPyrv_kinase-like_dom"/>
</dbReference>
<reference evidence="1" key="1">
    <citation type="submission" date="2021-11" db="EMBL/GenBank/DDBJ databases">
        <title>Purpureocillium_takamizusanense_genome.</title>
        <authorList>
            <person name="Nguyen N.-H."/>
        </authorList>
    </citation>
    <scope>NUCLEOTIDE SEQUENCE</scope>
    <source>
        <strain evidence="1">PT3</strain>
    </source>
</reference>
<sequence>MASTTVNDAAKALKALHVPKSPVVLTNVWDVASLNTVLSLNNDASSGSGSKPVTAIATASWAIAASEGLADEDLTWEQNLAAISRVAPVARAAGLPLSCDLQDGYGARIDEVVAAAVRAGASGANIEDSIPAAGFGRGIAGSLYPVDEQVRRLRGALKAAAEAGCPDFVLNARCDVFCLDDDDGTNGRATTARLDDETRLREAIARGKAFLEAGATTVFYWGGPRGGLSRESVRALVEALDGRVAVLLSAYAGGPTVKELGELGVARISIGPTLFRVAMAAAARAAKGILVDAGGMPTI</sequence>
<gene>
    <name evidence="1" type="ORF">JDV02_004840</name>
</gene>
<dbReference type="CDD" id="cd00377">
    <property type="entry name" value="ICL_PEPM"/>
    <property type="match status" value="1"/>
</dbReference>
<dbReference type="PANTHER" id="PTHR42905:SF16">
    <property type="entry name" value="CARBOXYPHOSPHONOENOLPYRUVATE PHOSPHONOMUTASE-LIKE PROTEIN (AFU_ORTHOLOGUE AFUA_5G07230)"/>
    <property type="match status" value="1"/>
</dbReference>
<evidence type="ECO:0000313" key="1">
    <source>
        <dbReference type="EMBL" id="UNI18582.1"/>
    </source>
</evidence>
<dbReference type="AlphaFoldDB" id="A0A9Q8QG15"/>
<dbReference type="Gene3D" id="3.20.20.60">
    <property type="entry name" value="Phosphoenolpyruvate-binding domains"/>
    <property type="match status" value="1"/>
</dbReference>
<dbReference type="SUPFAM" id="SSF51621">
    <property type="entry name" value="Phosphoenolpyruvate/pyruvate domain"/>
    <property type="match status" value="1"/>
</dbReference>
<dbReference type="PANTHER" id="PTHR42905">
    <property type="entry name" value="PHOSPHOENOLPYRUVATE CARBOXYLASE"/>
    <property type="match status" value="1"/>
</dbReference>